<sequence length="200" mass="21842">MGCKFICSSVSAFHSTNAVSVFSLSLFRACTPVPDPAPWPIPCRGASGKKTGRPARARLRRGHPASPPTARCLTCFATDSCSQPLGASVFGVGELLRDCARPRPPTLKCQHHQHQILRRHTALRTRRPGRLVSSCIKLSPCPLLPLPPMFLLIFFSPFPPSLSAFFPWFSTGKMVPLPPCLHGSPAHVMLPSLFFVCVFI</sequence>
<gene>
    <name evidence="3 5" type="primary">LENG8</name>
</gene>
<evidence type="ECO:0000256" key="1">
    <source>
        <dbReference type="SAM" id="MobiDB-lite"/>
    </source>
</evidence>
<protein>
    <submittedName>
        <fullName evidence="3">Leukocyte receptor cluster member 8</fullName>
    </submittedName>
</protein>
<dbReference type="GeneTree" id="ENSGT00390000008006"/>
<accession>A0A2I3SKY9</accession>
<dbReference type="Bgee" id="ENSPTRG00000011459">
    <property type="expression patterns" value="Expressed in cerebellar cortex and 20 other cell types or tissues"/>
</dbReference>
<evidence type="ECO:0000313" key="4">
    <source>
        <dbReference type="Proteomes" id="UP000002277"/>
    </source>
</evidence>
<reference evidence="3" key="2">
    <citation type="submission" date="2025-05" db="UniProtKB">
        <authorList>
            <consortium name="Ensembl"/>
        </authorList>
    </citation>
    <scope>IDENTIFICATION</scope>
</reference>
<proteinExistence type="predicted"/>
<feature type="compositionally biased region" description="Basic residues" evidence="1">
    <location>
        <begin position="50"/>
        <end position="63"/>
    </location>
</feature>
<dbReference type="AlphaFoldDB" id="A0A2I3SKY9"/>
<evidence type="ECO:0000313" key="3">
    <source>
        <dbReference type="Ensembl" id="ENSPTRP00000077587.1"/>
    </source>
</evidence>
<keyword evidence="4" id="KW-1185">Reference proteome</keyword>
<reference evidence="2 4" key="1">
    <citation type="journal article" date="2005" name="Nature">
        <title>Initial sequence of the chimpanzee genome and comparison with the human genome.</title>
        <authorList>
            <consortium name="Chimpanzee sequencing and analysis consortium"/>
        </authorList>
    </citation>
    <scope>NUCLEOTIDE SEQUENCE [LARGE SCALE GENOMIC DNA]</scope>
</reference>
<organism evidence="3 4">
    <name type="scientific">Pan troglodytes</name>
    <name type="common">Chimpanzee</name>
    <dbReference type="NCBI Taxonomy" id="9598"/>
    <lineage>
        <taxon>Eukaryota</taxon>
        <taxon>Metazoa</taxon>
        <taxon>Chordata</taxon>
        <taxon>Craniata</taxon>
        <taxon>Vertebrata</taxon>
        <taxon>Euteleostomi</taxon>
        <taxon>Mammalia</taxon>
        <taxon>Eutheria</taxon>
        <taxon>Euarchontoglires</taxon>
        <taxon>Primates</taxon>
        <taxon>Haplorrhini</taxon>
        <taxon>Catarrhini</taxon>
        <taxon>Hominidae</taxon>
        <taxon>Pan</taxon>
    </lineage>
</organism>
<dbReference type="VGNC" id="VGNC:11155">
    <property type="gene designation" value="LENG8"/>
</dbReference>
<evidence type="ECO:0000313" key="5">
    <source>
        <dbReference type="VGNC" id="VGNC:11155"/>
    </source>
</evidence>
<name>A0A2I3SKY9_PANTR</name>
<evidence type="ECO:0000313" key="2">
    <source>
        <dbReference type="Ensembl" id="ENSPTRP00000064574.1"/>
    </source>
</evidence>
<feature type="region of interest" description="Disordered" evidence="1">
    <location>
        <begin position="41"/>
        <end position="67"/>
    </location>
</feature>
<dbReference type="Proteomes" id="UP000002277">
    <property type="component" value="Chromosome 19"/>
</dbReference>
<dbReference type="Ensembl" id="ENSPTRT00000101095.1">
    <property type="protein sequence ID" value="ENSPTRP00000064574.1"/>
    <property type="gene ID" value="ENSPTRG00000011459.6"/>
</dbReference>
<dbReference type="Ensembl" id="ENSPTRT00000102375.1">
    <property type="protein sequence ID" value="ENSPTRP00000077587.1"/>
    <property type="gene ID" value="ENSPTRG00000052654.1"/>
</dbReference>
<dbReference type="EMBL" id="AC192136">
    <property type="status" value="NOT_ANNOTATED_CDS"/>
    <property type="molecule type" value="Genomic_DNA"/>
</dbReference>